<reference evidence="1" key="1">
    <citation type="submission" date="2021-10" db="EMBL/GenBank/DDBJ databases">
        <title>Melipona bicolor Genome sequencing and assembly.</title>
        <authorList>
            <person name="Araujo N.S."/>
            <person name="Arias M.C."/>
        </authorList>
    </citation>
    <scope>NUCLEOTIDE SEQUENCE</scope>
    <source>
        <strain evidence="1">USP_2M_L1-L4_2017</strain>
        <tissue evidence="1">Whole body</tissue>
    </source>
</reference>
<keyword evidence="2" id="KW-1185">Reference proteome</keyword>
<sequence>MVLGQLPENLRGKIRVKLLVTTRPSSCTAAQRPPRPFTKRPFVSKINHVWMVSTLDP</sequence>
<organism evidence="1 2">
    <name type="scientific">Melipona bicolor</name>
    <dbReference type="NCBI Taxonomy" id="60889"/>
    <lineage>
        <taxon>Eukaryota</taxon>
        <taxon>Metazoa</taxon>
        <taxon>Ecdysozoa</taxon>
        <taxon>Arthropoda</taxon>
        <taxon>Hexapoda</taxon>
        <taxon>Insecta</taxon>
        <taxon>Pterygota</taxon>
        <taxon>Neoptera</taxon>
        <taxon>Endopterygota</taxon>
        <taxon>Hymenoptera</taxon>
        <taxon>Apocrita</taxon>
        <taxon>Aculeata</taxon>
        <taxon>Apoidea</taxon>
        <taxon>Anthophila</taxon>
        <taxon>Apidae</taxon>
        <taxon>Melipona</taxon>
    </lineage>
</organism>
<proteinExistence type="predicted"/>
<gene>
    <name evidence="1" type="ORF">K0M31_001533</name>
</gene>
<dbReference type="AlphaFoldDB" id="A0AA40GGV7"/>
<dbReference type="EMBL" id="JAHYIQ010000001">
    <property type="protein sequence ID" value="KAK1137005.1"/>
    <property type="molecule type" value="Genomic_DNA"/>
</dbReference>
<name>A0AA40GGV7_9HYME</name>
<evidence type="ECO:0000313" key="2">
    <source>
        <dbReference type="Proteomes" id="UP001177670"/>
    </source>
</evidence>
<dbReference type="Proteomes" id="UP001177670">
    <property type="component" value="Unassembled WGS sequence"/>
</dbReference>
<comment type="caution">
    <text evidence="1">The sequence shown here is derived from an EMBL/GenBank/DDBJ whole genome shotgun (WGS) entry which is preliminary data.</text>
</comment>
<protein>
    <submittedName>
        <fullName evidence="1">Uncharacterized protein</fullName>
    </submittedName>
</protein>
<accession>A0AA40GGV7</accession>
<feature type="non-terminal residue" evidence="1">
    <location>
        <position position="57"/>
    </location>
</feature>
<evidence type="ECO:0000313" key="1">
    <source>
        <dbReference type="EMBL" id="KAK1137005.1"/>
    </source>
</evidence>